<keyword evidence="8 12" id="KW-0406">Ion transport</keyword>
<dbReference type="Gene3D" id="1.20.58.340">
    <property type="entry name" value="Magnesium transport protein CorA, transmembrane region"/>
    <property type="match status" value="2"/>
</dbReference>
<keyword evidence="9 12" id="KW-0472">Membrane</keyword>
<dbReference type="PANTHER" id="PTHR46494">
    <property type="entry name" value="CORA FAMILY METAL ION TRANSPORTER (EUROFUNG)"/>
    <property type="match status" value="1"/>
</dbReference>
<dbReference type="FunFam" id="1.20.58.340:FF:000004">
    <property type="entry name" value="Magnesium transport protein CorA"/>
    <property type="match status" value="1"/>
</dbReference>
<comment type="catalytic activity">
    <reaction evidence="10">
        <text>Mg(2+)(in) = Mg(2+)(out)</text>
        <dbReference type="Rhea" id="RHEA:29827"/>
        <dbReference type="ChEBI" id="CHEBI:18420"/>
    </reaction>
</comment>
<evidence type="ECO:0000256" key="10">
    <source>
        <dbReference type="ARBA" id="ARBA00034269"/>
    </source>
</evidence>
<organism evidence="13 14">
    <name type="scientific">Streptomyces coryli</name>
    <dbReference type="NCBI Taxonomy" id="1128680"/>
    <lineage>
        <taxon>Bacteria</taxon>
        <taxon>Bacillati</taxon>
        <taxon>Actinomycetota</taxon>
        <taxon>Actinomycetes</taxon>
        <taxon>Kitasatosporales</taxon>
        <taxon>Streptomycetaceae</taxon>
        <taxon>Streptomyces</taxon>
    </lineage>
</organism>
<feature type="transmembrane region" description="Helical" evidence="12">
    <location>
        <begin position="281"/>
        <end position="300"/>
    </location>
</feature>
<comment type="caution">
    <text evidence="13">The sequence shown here is derived from an EMBL/GenBank/DDBJ whole genome shotgun (WGS) entry which is preliminary data.</text>
</comment>
<dbReference type="AlphaFoldDB" id="A0A6G4U0H2"/>
<dbReference type="SUPFAM" id="SSF143865">
    <property type="entry name" value="CorA soluble domain-like"/>
    <property type="match status" value="1"/>
</dbReference>
<dbReference type="Proteomes" id="UP000481583">
    <property type="component" value="Unassembled WGS sequence"/>
</dbReference>
<evidence type="ECO:0000313" key="13">
    <source>
        <dbReference type="EMBL" id="NGN64878.1"/>
    </source>
</evidence>
<evidence type="ECO:0000256" key="4">
    <source>
        <dbReference type="ARBA" id="ARBA00022475"/>
    </source>
</evidence>
<evidence type="ECO:0000256" key="2">
    <source>
        <dbReference type="ARBA" id="ARBA00009765"/>
    </source>
</evidence>
<keyword evidence="14" id="KW-1185">Reference proteome</keyword>
<accession>A0A6G4U0H2</accession>
<dbReference type="CDD" id="cd12830">
    <property type="entry name" value="MtCorA-like"/>
    <property type="match status" value="1"/>
</dbReference>
<sequence length="338" mass="37496">MSSVIVDCALYREGRRTGGGKADFATAYAAALTDPDAFVWLGLYEPTGEEFDTVTRQVRLHPLAVEDALSAHQRPKLEVYDDTLYLVLKPVLYHERTDTVEVCEISVFIGDSFVITVRHGTANPLGTVRARLEQDPHVLVHGPTAVMYAVSDAVVDNYLDVADDLHNDLEHVEEQVFEPGGGTGNNGRNHSQNTAALIYNFKRQALEFRRVTAGLAEPMQRLAGAGVPHVPEGARPFFRDVGDHLTRVTDHVESIDRLVTDVLQAHLAQTGVRQNDDMRRISAYAAMAAAPTVIGSVYGMNFVHMPELKWVWGYPAVLTLMVVVVGLLYRFFKKRGWL</sequence>
<evidence type="ECO:0000256" key="12">
    <source>
        <dbReference type="RuleBase" id="RU362010"/>
    </source>
</evidence>
<dbReference type="InterPro" id="IPR045863">
    <property type="entry name" value="CorA_TM1_TM2"/>
</dbReference>
<reference evidence="13 14" key="1">
    <citation type="submission" date="2020-02" db="EMBL/GenBank/DDBJ databases">
        <title>Whole-genome analyses of novel actinobacteria.</title>
        <authorList>
            <person name="Sahin N."/>
        </authorList>
    </citation>
    <scope>NUCLEOTIDE SEQUENCE [LARGE SCALE GENOMIC DNA]</scope>
    <source>
        <strain evidence="13 14">A7024</strain>
    </source>
</reference>
<dbReference type="GO" id="GO:0015087">
    <property type="term" value="F:cobalt ion transmembrane transporter activity"/>
    <property type="evidence" value="ECO:0007669"/>
    <property type="project" value="UniProtKB-UniRule"/>
</dbReference>
<evidence type="ECO:0000256" key="1">
    <source>
        <dbReference type="ARBA" id="ARBA00004651"/>
    </source>
</evidence>
<evidence type="ECO:0000256" key="11">
    <source>
        <dbReference type="ARBA" id="ARBA00045497"/>
    </source>
</evidence>
<keyword evidence="7 12" id="KW-1133">Transmembrane helix</keyword>
<dbReference type="InterPro" id="IPR045861">
    <property type="entry name" value="CorA_cytoplasmic_dom"/>
</dbReference>
<gene>
    <name evidence="12 13" type="primary">corA</name>
    <name evidence="13" type="ORF">G5C51_13350</name>
</gene>
<dbReference type="RefSeq" id="WP_165236790.1">
    <property type="nucleotide sequence ID" value="NZ_JAAKZV010000046.1"/>
</dbReference>
<dbReference type="Pfam" id="PF01544">
    <property type="entry name" value="CorA"/>
    <property type="match status" value="1"/>
</dbReference>
<evidence type="ECO:0000256" key="6">
    <source>
        <dbReference type="ARBA" id="ARBA00022842"/>
    </source>
</evidence>
<keyword evidence="6 12" id="KW-0460">Magnesium</keyword>
<keyword evidence="3 12" id="KW-0813">Transport</keyword>
<evidence type="ECO:0000313" key="14">
    <source>
        <dbReference type="Proteomes" id="UP000481583"/>
    </source>
</evidence>
<dbReference type="InterPro" id="IPR002523">
    <property type="entry name" value="MgTranspt_CorA/ZnTranspt_ZntB"/>
</dbReference>
<dbReference type="NCBIfam" id="TIGR00383">
    <property type="entry name" value="corA"/>
    <property type="match status" value="1"/>
</dbReference>
<name>A0A6G4U0H2_9ACTN</name>
<dbReference type="GO" id="GO:0015095">
    <property type="term" value="F:magnesium ion transmembrane transporter activity"/>
    <property type="evidence" value="ECO:0007669"/>
    <property type="project" value="UniProtKB-UniRule"/>
</dbReference>
<dbReference type="EMBL" id="JAAKZV010000046">
    <property type="protein sequence ID" value="NGN64878.1"/>
    <property type="molecule type" value="Genomic_DNA"/>
</dbReference>
<evidence type="ECO:0000256" key="9">
    <source>
        <dbReference type="ARBA" id="ARBA00023136"/>
    </source>
</evidence>
<feature type="transmembrane region" description="Helical" evidence="12">
    <location>
        <begin position="312"/>
        <end position="332"/>
    </location>
</feature>
<evidence type="ECO:0000256" key="8">
    <source>
        <dbReference type="ARBA" id="ARBA00023065"/>
    </source>
</evidence>
<dbReference type="GO" id="GO:0005886">
    <property type="term" value="C:plasma membrane"/>
    <property type="evidence" value="ECO:0007669"/>
    <property type="project" value="UniProtKB-SubCell"/>
</dbReference>
<dbReference type="InterPro" id="IPR004488">
    <property type="entry name" value="Mg/Co-transport_prot_CorA"/>
</dbReference>
<comment type="function">
    <text evidence="11">Mediates influx of magnesium ions. Alternates between open and closed states. Activated by low cytoplasmic Mg(2+) levels. Inactive when cytoplasmic Mg(2+) levels are high.</text>
</comment>
<protein>
    <recommendedName>
        <fullName evidence="12">Magnesium transport protein CorA</fullName>
    </recommendedName>
</protein>
<evidence type="ECO:0000256" key="5">
    <source>
        <dbReference type="ARBA" id="ARBA00022692"/>
    </source>
</evidence>
<evidence type="ECO:0000256" key="7">
    <source>
        <dbReference type="ARBA" id="ARBA00022989"/>
    </source>
</evidence>
<dbReference type="PANTHER" id="PTHR46494:SF1">
    <property type="entry name" value="CORA FAMILY METAL ION TRANSPORTER (EUROFUNG)"/>
    <property type="match status" value="1"/>
</dbReference>
<dbReference type="GO" id="GO:0000287">
    <property type="term" value="F:magnesium ion binding"/>
    <property type="evidence" value="ECO:0007669"/>
    <property type="project" value="TreeGrafter"/>
</dbReference>
<evidence type="ECO:0000256" key="3">
    <source>
        <dbReference type="ARBA" id="ARBA00022448"/>
    </source>
</evidence>
<keyword evidence="4 12" id="KW-1003">Cell membrane</keyword>
<comment type="subcellular location">
    <subcellularLocation>
        <location evidence="1">Cell membrane</location>
        <topology evidence="1">Multi-pass membrane protein</topology>
    </subcellularLocation>
    <subcellularLocation>
        <location evidence="12">Membrane</location>
        <topology evidence="12">Multi-pass membrane protein</topology>
    </subcellularLocation>
</comment>
<dbReference type="SUPFAM" id="SSF144083">
    <property type="entry name" value="Magnesium transport protein CorA, transmembrane region"/>
    <property type="match status" value="1"/>
</dbReference>
<keyword evidence="5 12" id="KW-0812">Transmembrane</keyword>
<dbReference type="Gene3D" id="3.30.460.20">
    <property type="entry name" value="CorA soluble domain-like"/>
    <property type="match status" value="1"/>
</dbReference>
<dbReference type="GO" id="GO:0050897">
    <property type="term" value="F:cobalt ion binding"/>
    <property type="evidence" value="ECO:0007669"/>
    <property type="project" value="TreeGrafter"/>
</dbReference>
<proteinExistence type="inferred from homology"/>
<comment type="similarity">
    <text evidence="2 12">Belongs to the CorA metal ion transporter (MIT) (TC 1.A.35) family.</text>
</comment>